<dbReference type="STRING" id="642492.Clole_0473"/>
<organism evidence="1 2">
    <name type="scientific">Cellulosilyticum lentocellum (strain ATCC 49066 / DSM 5427 / NCIMB 11756 / RHM5)</name>
    <name type="common">Clostridium lentocellum</name>
    <dbReference type="NCBI Taxonomy" id="642492"/>
    <lineage>
        <taxon>Bacteria</taxon>
        <taxon>Bacillati</taxon>
        <taxon>Bacillota</taxon>
        <taxon>Clostridia</taxon>
        <taxon>Lachnospirales</taxon>
        <taxon>Cellulosilyticaceae</taxon>
        <taxon>Cellulosilyticum</taxon>
    </lineage>
</organism>
<evidence type="ECO:0000313" key="1">
    <source>
        <dbReference type="EMBL" id="ADZ82214.1"/>
    </source>
</evidence>
<proteinExistence type="predicted"/>
<dbReference type="eggNOG" id="ENOG502Z8ST">
    <property type="taxonomic scope" value="Bacteria"/>
</dbReference>
<gene>
    <name evidence="1" type="ordered locus">Clole_0473</name>
</gene>
<dbReference type="SUPFAM" id="SSF51445">
    <property type="entry name" value="(Trans)glycosidases"/>
    <property type="match status" value="1"/>
</dbReference>
<keyword evidence="2" id="KW-1185">Reference proteome</keyword>
<sequence>MNTMNFSTAIFFNEPEINYISQHNLWDFLDEKLNWITAHAPIAKIYLETHRGGKYVSKETLIRMKDLCKKNNIETAGGITLTTTPTNHDSDLFTTYCYSNPKDLEDIKAIVRYTAELFDSYVIDDFFFTHCKCELCIKGKKDLSWAEYRTQLLKKVSEEVVIKESKAVNPNVQVIIKYPNWYDEYQQSGYNLEMGSTLFDGIYTGTETRDPLHTQQNLQRYSSYFTMRYLENTRPNGNMGGWFDTLDCSYNLNSVAEQAYLTLLSKAKEATIYSLGTLIREDLISVPVLGYVFEHVDRLMPMLGSPIGVATYKPFHSSSENYLHGSLGMLGIPLEPTPYFPMEANTLFLTASAACDKHIISKLKDYLKGKHTLILTSGFVKAMAQKGLDELIDIKVTDSKISSNHFGVGWYSCAYNHYATSPEPITFPILEFATNDTQNTIAALTNNKSYPILLQTNYHNSQVYVLNIPDEYGSLEKLPQDVLNYIRKLCLKDFKLEVNGPAPFSVFLYDNETIILYNFTDHVGEYSLIIDNNCCKLQDLDSNSFITGDMVNSKNTFNFKINSHRFKVLKIVSN</sequence>
<dbReference type="RefSeq" id="WP_013655515.1">
    <property type="nucleotide sequence ID" value="NC_015275.1"/>
</dbReference>
<dbReference type="Proteomes" id="UP000008467">
    <property type="component" value="Chromosome"/>
</dbReference>
<dbReference type="AlphaFoldDB" id="F2JLC6"/>
<reference evidence="1 2" key="1">
    <citation type="journal article" date="2011" name="J. Bacteriol.">
        <title>Complete genome sequence of the cellulose-degrading bacterium Cellulosilyticum lentocellum.</title>
        <authorList>
            <consortium name="US DOE Joint Genome Institute"/>
            <person name="Miller D.A."/>
            <person name="Suen G."/>
            <person name="Bruce D."/>
            <person name="Copeland A."/>
            <person name="Cheng J.F."/>
            <person name="Detter C."/>
            <person name="Goodwin L.A."/>
            <person name="Han C.S."/>
            <person name="Hauser L.J."/>
            <person name="Land M.L."/>
            <person name="Lapidus A."/>
            <person name="Lucas S."/>
            <person name="Meincke L."/>
            <person name="Pitluck S."/>
            <person name="Tapia R."/>
            <person name="Teshima H."/>
            <person name="Woyke T."/>
            <person name="Fox B.G."/>
            <person name="Angert E.R."/>
            <person name="Currie C.R."/>
        </authorList>
    </citation>
    <scope>NUCLEOTIDE SEQUENCE [LARGE SCALE GENOMIC DNA]</scope>
    <source>
        <strain evidence="2">ATCC 49066 / DSM 5427 / NCIMB 11756 / RHM5</strain>
    </source>
</reference>
<dbReference type="KEGG" id="cle:Clole_0473"/>
<dbReference type="EMBL" id="CP002582">
    <property type="protein sequence ID" value="ADZ82214.1"/>
    <property type="molecule type" value="Genomic_DNA"/>
</dbReference>
<dbReference type="InterPro" id="IPR017853">
    <property type="entry name" value="GH"/>
</dbReference>
<evidence type="ECO:0008006" key="3">
    <source>
        <dbReference type="Google" id="ProtNLM"/>
    </source>
</evidence>
<name>F2JLC6_CELLD</name>
<evidence type="ECO:0000313" key="2">
    <source>
        <dbReference type="Proteomes" id="UP000008467"/>
    </source>
</evidence>
<protein>
    <recommendedName>
        <fullName evidence="3">Permease</fullName>
    </recommendedName>
</protein>
<accession>F2JLC6</accession>
<dbReference type="HOGENOM" id="CLU_499426_0_0_9"/>